<accession>A0AAV0L661</accession>
<protein>
    <submittedName>
        <fullName evidence="1">Uncharacterized protein</fullName>
    </submittedName>
</protein>
<dbReference type="EMBL" id="CAMGYJ010000006">
    <property type="protein sequence ID" value="CAI0429950.1"/>
    <property type="molecule type" value="Genomic_DNA"/>
</dbReference>
<comment type="caution">
    <text evidence="1">The sequence shown here is derived from an EMBL/GenBank/DDBJ whole genome shotgun (WGS) entry which is preliminary data.</text>
</comment>
<dbReference type="AlphaFoldDB" id="A0AAV0L661"/>
<reference evidence="1" key="1">
    <citation type="submission" date="2022-08" db="EMBL/GenBank/DDBJ databases">
        <authorList>
            <person name="Gutierrez-Valencia J."/>
        </authorList>
    </citation>
    <scope>NUCLEOTIDE SEQUENCE</scope>
</reference>
<organism evidence="1 2">
    <name type="scientific">Linum tenue</name>
    <dbReference type="NCBI Taxonomy" id="586396"/>
    <lineage>
        <taxon>Eukaryota</taxon>
        <taxon>Viridiplantae</taxon>
        <taxon>Streptophyta</taxon>
        <taxon>Embryophyta</taxon>
        <taxon>Tracheophyta</taxon>
        <taxon>Spermatophyta</taxon>
        <taxon>Magnoliopsida</taxon>
        <taxon>eudicotyledons</taxon>
        <taxon>Gunneridae</taxon>
        <taxon>Pentapetalae</taxon>
        <taxon>rosids</taxon>
        <taxon>fabids</taxon>
        <taxon>Malpighiales</taxon>
        <taxon>Linaceae</taxon>
        <taxon>Linum</taxon>
    </lineage>
</organism>
<evidence type="ECO:0000313" key="1">
    <source>
        <dbReference type="EMBL" id="CAI0429950.1"/>
    </source>
</evidence>
<keyword evidence="2" id="KW-1185">Reference proteome</keyword>
<sequence length="49" mass="5696">ERRNPGSPQRAKDLLISDQNIRRFGLKVKGLNKIHFSIHEVGWWTPTPT</sequence>
<dbReference type="Proteomes" id="UP001154282">
    <property type="component" value="Unassembled WGS sequence"/>
</dbReference>
<proteinExistence type="predicted"/>
<feature type="non-terminal residue" evidence="1">
    <location>
        <position position="1"/>
    </location>
</feature>
<gene>
    <name evidence="1" type="ORF">LITE_LOCUS22380</name>
</gene>
<name>A0AAV0L661_9ROSI</name>
<evidence type="ECO:0000313" key="2">
    <source>
        <dbReference type="Proteomes" id="UP001154282"/>
    </source>
</evidence>